<proteinExistence type="predicted"/>
<dbReference type="InterPro" id="IPR027392">
    <property type="entry name" value="TF_Znf"/>
</dbReference>
<dbReference type="EMBL" id="BART01034129">
    <property type="protein sequence ID" value="GAH14822.1"/>
    <property type="molecule type" value="Genomic_DNA"/>
</dbReference>
<protein>
    <recommendedName>
        <fullName evidence="1">Transcription factor zinc-finger domain-containing protein</fullName>
    </recommendedName>
</protein>
<feature type="domain" description="Transcription factor zinc-finger" evidence="1">
    <location>
        <begin position="42"/>
        <end position="65"/>
    </location>
</feature>
<evidence type="ECO:0000313" key="2">
    <source>
        <dbReference type="EMBL" id="GAH14822.1"/>
    </source>
</evidence>
<accession>X1D3Q4</accession>
<dbReference type="Pfam" id="PF13453">
    <property type="entry name" value="Zn_ribbon_TFIIB"/>
    <property type="match status" value="1"/>
</dbReference>
<organism evidence="2">
    <name type="scientific">marine sediment metagenome</name>
    <dbReference type="NCBI Taxonomy" id="412755"/>
    <lineage>
        <taxon>unclassified sequences</taxon>
        <taxon>metagenomes</taxon>
        <taxon>ecological metagenomes</taxon>
    </lineage>
</organism>
<reference evidence="2" key="1">
    <citation type="journal article" date="2014" name="Front. Microbiol.">
        <title>High frequency of phylogenetically diverse reductive dehalogenase-homologous genes in deep subseafloor sedimentary metagenomes.</title>
        <authorList>
            <person name="Kawai M."/>
            <person name="Futagami T."/>
            <person name="Toyoda A."/>
            <person name="Takaki Y."/>
            <person name="Nishi S."/>
            <person name="Hori S."/>
            <person name="Arai W."/>
            <person name="Tsubouchi T."/>
            <person name="Morono Y."/>
            <person name="Uchiyama I."/>
            <person name="Ito T."/>
            <person name="Fujiyama A."/>
            <person name="Inagaki F."/>
            <person name="Takami H."/>
        </authorList>
    </citation>
    <scope>NUCLEOTIDE SEQUENCE</scope>
    <source>
        <strain evidence="2">Expedition CK06-06</strain>
    </source>
</reference>
<name>X1D3Q4_9ZZZZ</name>
<evidence type="ECO:0000259" key="1">
    <source>
        <dbReference type="Pfam" id="PF13453"/>
    </source>
</evidence>
<sequence length="130" mass="15127">MFDQALLDIERGKSIIIDHTKRLNCPKRDDIVMMRHFFSVKKEVEVDECPGCGGFWLDVGELAKIRSLFNTEEERHKAADEYFSEVFGNKLAAMRAEDEVKLNKARKIANMFRFICPTYYIPGKQDWGAF</sequence>
<dbReference type="AlphaFoldDB" id="X1D3Q4"/>
<comment type="caution">
    <text evidence="2">The sequence shown here is derived from an EMBL/GenBank/DDBJ whole genome shotgun (WGS) entry which is preliminary data.</text>
</comment>
<gene>
    <name evidence="2" type="ORF">S01H4_58433</name>
</gene>